<dbReference type="EMBL" id="LAZR01057029">
    <property type="protein sequence ID" value="KKK72889.1"/>
    <property type="molecule type" value="Genomic_DNA"/>
</dbReference>
<feature type="domain" description="3-keto-alpha-glucoside-1,2-lyase/3-keto-2-hydroxy-glucal hydratase" evidence="2">
    <location>
        <begin position="179"/>
        <end position="337"/>
    </location>
</feature>
<feature type="transmembrane region" description="Helical" evidence="1">
    <location>
        <begin position="41"/>
        <end position="67"/>
    </location>
</feature>
<accession>A0A0F9A2S8</accession>
<gene>
    <name evidence="3" type="ORF">LCGC14_2899360</name>
</gene>
<name>A0A0F9A2S8_9ZZZZ</name>
<feature type="transmembrane region" description="Helical" evidence="1">
    <location>
        <begin position="9"/>
        <end position="29"/>
    </location>
</feature>
<dbReference type="Pfam" id="PF06439">
    <property type="entry name" value="3keto-disac_hyd"/>
    <property type="match status" value="1"/>
</dbReference>
<reference evidence="3" key="1">
    <citation type="journal article" date="2015" name="Nature">
        <title>Complex archaea that bridge the gap between prokaryotes and eukaryotes.</title>
        <authorList>
            <person name="Spang A."/>
            <person name="Saw J.H."/>
            <person name="Jorgensen S.L."/>
            <person name="Zaremba-Niedzwiedzka K."/>
            <person name="Martijn J."/>
            <person name="Lind A.E."/>
            <person name="van Eijk R."/>
            <person name="Schleper C."/>
            <person name="Guy L."/>
            <person name="Ettema T.J."/>
        </authorList>
    </citation>
    <scope>NUCLEOTIDE SEQUENCE</scope>
</reference>
<dbReference type="SUPFAM" id="SSF49899">
    <property type="entry name" value="Concanavalin A-like lectins/glucanases"/>
    <property type="match status" value="1"/>
</dbReference>
<dbReference type="GO" id="GO:0016787">
    <property type="term" value="F:hydrolase activity"/>
    <property type="evidence" value="ECO:0007669"/>
    <property type="project" value="InterPro"/>
</dbReference>
<keyword evidence="1" id="KW-0472">Membrane</keyword>
<dbReference type="InterPro" id="IPR013320">
    <property type="entry name" value="ConA-like_dom_sf"/>
</dbReference>
<proteinExistence type="predicted"/>
<keyword evidence="1" id="KW-0812">Transmembrane</keyword>
<comment type="caution">
    <text evidence="3">The sequence shown here is derived from an EMBL/GenBank/DDBJ whole genome shotgun (WGS) entry which is preliminary data.</text>
</comment>
<organism evidence="3">
    <name type="scientific">marine sediment metagenome</name>
    <dbReference type="NCBI Taxonomy" id="412755"/>
    <lineage>
        <taxon>unclassified sequences</taxon>
        <taxon>metagenomes</taxon>
        <taxon>ecological metagenomes</taxon>
    </lineage>
</organism>
<protein>
    <recommendedName>
        <fullName evidence="2">3-keto-alpha-glucoside-1,2-lyase/3-keto-2-hydroxy-glucal hydratase domain-containing protein</fullName>
    </recommendedName>
</protein>
<dbReference type="InterPro" id="IPR010496">
    <property type="entry name" value="AL/BT2_dom"/>
</dbReference>
<sequence>MKWSQNKGLFSTVVSLNSGAVLVLFAVFLESRFGAAQGAVWLVVSIALLTIILIIFYYLFRYIAAILRDVQRKKIGEYFNALVNNINILIKLLFLPRLRFAYVVILLIALIFTHDIVSRSVIFMPILFLIIYDFIKIPKKPTTWTKEKAELVDDFVKGHKETATWTKEKAVFIDDFKKQNDQWQELKGKTVINDALGNPPPGLELHFTGGGTNTFLLNMKQYMKDGVIECDVLPSENSILNIVFRASDNEYYMARLDTRPNFYDSILLKTKGKNWKPIKESSRRTEAGAWHHMKVIFKANKIRFLIDGEVVATVKDKSLDSGQVGFFNEVNNVIVDNFAVYES</sequence>
<keyword evidence="1" id="KW-1133">Transmembrane helix</keyword>
<dbReference type="Gene3D" id="2.60.120.560">
    <property type="entry name" value="Exo-inulinase, domain 1"/>
    <property type="match status" value="1"/>
</dbReference>
<dbReference type="AlphaFoldDB" id="A0A0F9A2S8"/>
<evidence type="ECO:0000259" key="2">
    <source>
        <dbReference type="Pfam" id="PF06439"/>
    </source>
</evidence>
<evidence type="ECO:0000256" key="1">
    <source>
        <dbReference type="SAM" id="Phobius"/>
    </source>
</evidence>
<evidence type="ECO:0000313" key="3">
    <source>
        <dbReference type="EMBL" id="KKK72889.1"/>
    </source>
</evidence>